<dbReference type="Proteomes" id="UP000183794">
    <property type="component" value="Unassembled WGS sequence"/>
</dbReference>
<gene>
    <name evidence="1" type="ORF">NVI5450_4877</name>
</gene>
<name>A0A1L0FAZ6_9GAMM</name>
<evidence type="ECO:0000313" key="1">
    <source>
        <dbReference type="EMBL" id="SGZ20436.1"/>
    </source>
</evidence>
<sequence>MPYKYNQTKQHHIKKHTYRQRNYSDYNNALKNRGRIDI</sequence>
<dbReference type="EMBL" id="FPLD01000167">
    <property type="protein sequence ID" value="SGZ20436.1"/>
    <property type="molecule type" value="Genomic_DNA"/>
</dbReference>
<organism evidence="1 2">
    <name type="scientific">Moritella viscosa</name>
    <dbReference type="NCBI Taxonomy" id="80854"/>
    <lineage>
        <taxon>Bacteria</taxon>
        <taxon>Pseudomonadati</taxon>
        <taxon>Pseudomonadota</taxon>
        <taxon>Gammaproteobacteria</taxon>
        <taxon>Alteromonadales</taxon>
        <taxon>Moritellaceae</taxon>
        <taxon>Moritella</taxon>
    </lineage>
</organism>
<proteinExistence type="predicted"/>
<protein>
    <submittedName>
        <fullName evidence="1">Hypothetical transposase</fullName>
    </submittedName>
</protein>
<accession>A0A1L0FAZ6</accession>
<evidence type="ECO:0000313" key="2">
    <source>
        <dbReference type="Proteomes" id="UP000183794"/>
    </source>
</evidence>
<dbReference type="AlphaFoldDB" id="A0A1L0FAZ6"/>
<feature type="non-terminal residue" evidence="1">
    <location>
        <position position="38"/>
    </location>
</feature>
<reference evidence="1 2" key="1">
    <citation type="submission" date="2016-11" db="EMBL/GenBank/DDBJ databases">
        <authorList>
            <person name="Jaros S."/>
            <person name="Januszkiewicz K."/>
            <person name="Wedrychowicz H."/>
        </authorList>
    </citation>
    <scope>NUCLEOTIDE SEQUENCE [LARGE SCALE GENOMIC DNA]</scope>
    <source>
        <strain evidence="1">NVI 5450</strain>
    </source>
</reference>